<evidence type="ECO:0000256" key="8">
    <source>
        <dbReference type="ARBA" id="ARBA00022840"/>
    </source>
</evidence>
<evidence type="ECO:0000313" key="12">
    <source>
        <dbReference type="EMBL" id="CDR97176.1"/>
    </source>
</evidence>
<feature type="domain" description="Protein kinase" evidence="11">
    <location>
        <begin position="4"/>
        <end position="209"/>
    </location>
</feature>
<dbReference type="PANTHER" id="PTHR12209:SF0">
    <property type="entry name" value="EKC_KEOPS COMPLEX SUBUNIT TP53RK"/>
    <property type="match status" value="1"/>
</dbReference>
<dbReference type="InterPro" id="IPR022495">
    <property type="entry name" value="Bud32"/>
</dbReference>
<accession>A0A061D8Z6</accession>
<protein>
    <recommendedName>
        <fullName evidence="2">non-specific serine/threonine protein kinase</fullName>
        <ecNumber evidence="2">2.7.11.1</ecNumber>
    </recommendedName>
</protein>
<sequence>MESSDQGALIAQGAEARVTRILYLGRNAVLKTRLSKQYRHPELDDALNSKRIVAECRAVARLRRHGIYVPLVYLVDVKNRQIVYEFIKGQTVLDALKESHQDICEDVLKRVGVAVAKMHDVNIVHGDLTTRNMLRTESGEICLIDFGLSYVSTLAEDKGVDLYVLERCCDANEFELFLNAYKQQSRSAAATIAKLAEVRLRGRKRDQSG</sequence>
<evidence type="ECO:0000256" key="7">
    <source>
        <dbReference type="ARBA" id="ARBA00022777"/>
    </source>
</evidence>
<name>A0A061D8Z6_BABBI</name>
<dbReference type="SUPFAM" id="SSF56112">
    <property type="entry name" value="Protein kinase-like (PK-like)"/>
    <property type="match status" value="1"/>
</dbReference>
<keyword evidence="4" id="KW-0808">Transferase</keyword>
<comment type="catalytic activity">
    <reaction evidence="9">
        <text>L-threonyl-[protein] + ATP = O-phospho-L-threonyl-[protein] + ADP + H(+)</text>
        <dbReference type="Rhea" id="RHEA:46608"/>
        <dbReference type="Rhea" id="RHEA-COMP:11060"/>
        <dbReference type="Rhea" id="RHEA-COMP:11605"/>
        <dbReference type="ChEBI" id="CHEBI:15378"/>
        <dbReference type="ChEBI" id="CHEBI:30013"/>
        <dbReference type="ChEBI" id="CHEBI:30616"/>
        <dbReference type="ChEBI" id="CHEBI:61977"/>
        <dbReference type="ChEBI" id="CHEBI:456216"/>
        <dbReference type="EC" id="2.7.11.1"/>
    </reaction>
</comment>
<evidence type="ECO:0000256" key="6">
    <source>
        <dbReference type="ARBA" id="ARBA00022741"/>
    </source>
</evidence>
<dbReference type="RefSeq" id="XP_012769362.1">
    <property type="nucleotide sequence ID" value="XM_012913908.1"/>
</dbReference>
<evidence type="ECO:0000256" key="3">
    <source>
        <dbReference type="ARBA" id="ARBA00022527"/>
    </source>
</evidence>
<organism evidence="12 13">
    <name type="scientific">Babesia bigemina</name>
    <dbReference type="NCBI Taxonomy" id="5866"/>
    <lineage>
        <taxon>Eukaryota</taxon>
        <taxon>Sar</taxon>
        <taxon>Alveolata</taxon>
        <taxon>Apicomplexa</taxon>
        <taxon>Aconoidasida</taxon>
        <taxon>Piroplasmida</taxon>
        <taxon>Babesiidae</taxon>
        <taxon>Babesia</taxon>
    </lineage>
</organism>
<dbReference type="GO" id="GO:0005829">
    <property type="term" value="C:cytosol"/>
    <property type="evidence" value="ECO:0007669"/>
    <property type="project" value="TreeGrafter"/>
</dbReference>
<dbReference type="GeneID" id="24565717"/>
<evidence type="ECO:0000256" key="10">
    <source>
        <dbReference type="ARBA" id="ARBA00048679"/>
    </source>
</evidence>
<dbReference type="STRING" id="5866.A0A061D8Z6"/>
<dbReference type="Gene3D" id="1.10.510.10">
    <property type="entry name" value="Transferase(Phosphotransferase) domain 1"/>
    <property type="match status" value="1"/>
</dbReference>
<dbReference type="OrthoDB" id="3399at2759"/>
<dbReference type="GO" id="GO:0000408">
    <property type="term" value="C:EKC/KEOPS complex"/>
    <property type="evidence" value="ECO:0007669"/>
    <property type="project" value="TreeGrafter"/>
</dbReference>
<dbReference type="NCBIfam" id="TIGR03724">
    <property type="entry name" value="arch_bud32"/>
    <property type="match status" value="1"/>
</dbReference>
<reference evidence="13" key="1">
    <citation type="journal article" date="2014" name="Nucleic Acids Res.">
        <title>The evolutionary dynamics of variant antigen genes in Babesia reveal a history of genomic innovation underlying host-parasite interaction.</title>
        <authorList>
            <person name="Jackson A.P."/>
            <person name="Otto T.D."/>
            <person name="Darby A."/>
            <person name="Ramaprasad A."/>
            <person name="Xia D."/>
            <person name="Echaide I.E."/>
            <person name="Farber M."/>
            <person name="Gahlot S."/>
            <person name="Gamble J."/>
            <person name="Gupta D."/>
            <person name="Gupta Y."/>
            <person name="Jackson L."/>
            <person name="Malandrin L."/>
            <person name="Malas T.B."/>
            <person name="Moussa E."/>
            <person name="Nair M."/>
            <person name="Reid A.J."/>
            <person name="Sanders M."/>
            <person name="Sharma J."/>
            <person name="Tracey A."/>
            <person name="Quail M.A."/>
            <person name="Weir W."/>
            <person name="Wastling J.M."/>
            <person name="Hall N."/>
            <person name="Willadsen P."/>
            <person name="Lingelbach K."/>
            <person name="Shiels B."/>
            <person name="Tait A."/>
            <person name="Berriman M."/>
            <person name="Allred D.R."/>
            <person name="Pain A."/>
        </authorList>
    </citation>
    <scope>NUCLEOTIDE SEQUENCE [LARGE SCALE GENOMIC DNA]</scope>
    <source>
        <strain evidence="13">Bond</strain>
    </source>
</reference>
<keyword evidence="8" id="KW-0067">ATP-binding</keyword>
<dbReference type="Gene3D" id="3.30.200.20">
    <property type="entry name" value="Phosphorylase Kinase, domain 1"/>
    <property type="match status" value="1"/>
</dbReference>
<dbReference type="FunFam" id="3.30.200.20:FF:000201">
    <property type="entry name" value="TP53-regulating kinase isoform X1"/>
    <property type="match status" value="1"/>
</dbReference>
<dbReference type="Proteomes" id="UP000033188">
    <property type="component" value="Chromosome 3"/>
</dbReference>
<comment type="catalytic activity">
    <reaction evidence="10">
        <text>L-seryl-[protein] + ATP = O-phospho-L-seryl-[protein] + ADP + H(+)</text>
        <dbReference type="Rhea" id="RHEA:17989"/>
        <dbReference type="Rhea" id="RHEA-COMP:9863"/>
        <dbReference type="Rhea" id="RHEA-COMP:11604"/>
        <dbReference type="ChEBI" id="CHEBI:15378"/>
        <dbReference type="ChEBI" id="CHEBI:29999"/>
        <dbReference type="ChEBI" id="CHEBI:30616"/>
        <dbReference type="ChEBI" id="CHEBI:83421"/>
        <dbReference type="ChEBI" id="CHEBI:456216"/>
        <dbReference type="EC" id="2.7.11.1"/>
    </reaction>
</comment>
<dbReference type="Pfam" id="PF00069">
    <property type="entry name" value="Pkinase"/>
    <property type="match status" value="1"/>
</dbReference>
<evidence type="ECO:0000256" key="5">
    <source>
        <dbReference type="ARBA" id="ARBA00022694"/>
    </source>
</evidence>
<dbReference type="EC" id="2.7.11.1" evidence="2"/>
<keyword evidence="13" id="KW-1185">Reference proteome</keyword>
<dbReference type="GO" id="GO:0004674">
    <property type="term" value="F:protein serine/threonine kinase activity"/>
    <property type="evidence" value="ECO:0007669"/>
    <property type="project" value="UniProtKB-KW"/>
</dbReference>
<dbReference type="InterPro" id="IPR000719">
    <property type="entry name" value="Prot_kinase_dom"/>
</dbReference>
<keyword evidence="5" id="KW-0819">tRNA processing</keyword>
<dbReference type="VEuPathDB" id="PiroplasmaDB:BBBOND_0310790"/>
<evidence type="ECO:0000256" key="9">
    <source>
        <dbReference type="ARBA" id="ARBA00047899"/>
    </source>
</evidence>
<dbReference type="PANTHER" id="PTHR12209">
    <property type="entry name" value="NON-SPECIFIC SERINE/THREONINE PROTEIN KINASE"/>
    <property type="match status" value="1"/>
</dbReference>
<evidence type="ECO:0000313" key="13">
    <source>
        <dbReference type="Proteomes" id="UP000033188"/>
    </source>
</evidence>
<dbReference type="GO" id="GO:0005634">
    <property type="term" value="C:nucleus"/>
    <property type="evidence" value="ECO:0007669"/>
    <property type="project" value="TreeGrafter"/>
</dbReference>
<dbReference type="PROSITE" id="PS50011">
    <property type="entry name" value="PROTEIN_KINASE_DOM"/>
    <property type="match status" value="1"/>
</dbReference>
<evidence type="ECO:0000259" key="11">
    <source>
        <dbReference type="PROSITE" id="PS50011"/>
    </source>
</evidence>
<proteinExistence type="inferred from homology"/>
<keyword evidence="6" id="KW-0547">Nucleotide-binding</keyword>
<evidence type="ECO:0000256" key="2">
    <source>
        <dbReference type="ARBA" id="ARBA00012513"/>
    </source>
</evidence>
<gene>
    <name evidence="12" type="ORF">BBBOND_0310790</name>
</gene>
<evidence type="ECO:0000256" key="4">
    <source>
        <dbReference type="ARBA" id="ARBA00022679"/>
    </source>
</evidence>
<dbReference type="GO" id="GO:0005524">
    <property type="term" value="F:ATP binding"/>
    <property type="evidence" value="ECO:0007669"/>
    <property type="project" value="UniProtKB-KW"/>
</dbReference>
<dbReference type="GO" id="GO:0070525">
    <property type="term" value="P:tRNA threonylcarbamoyladenosine metabolic process"/>
    <property type="evidence" value="ECO:0007669"/>
    <property type="project" value="TreeGrafter"/>
</dbReference>
<dbReference type="GO" id="GO:0008033">
    <property type="term" value="P:tRNA processing"/>
    <property type="evidence" value="ECO:0007669"/>
    <property type="project" value="UniProtKB-KW"/>
</dbReference>
<dbReference type="InterPro" id="IPR011009">
    <property type="entry name" value="Kinase-like_dom_sf"/>
</dbReference>
<evidence type="ECO:0000256" key="1">
    <source>
        <dbReference type="ARBA" id="ARBA00010630"/>
    </source>
</evidence>
<dbReference type="OMA" id="HKLYMEY"/>
<dbReference type="EMBL" id="LK391709">
    <property type="protein sequence ID" value="CDR97176.1"/>
    <property type="molecule type" value="Genomic_DNA"/>
</dbReference>
<dbReference type="KEGG" id="bbig:BBBOND_0310790"/>
<keyword evidence="7" id="KW-0418">Kinase</keyword>
<dbReference type="AlphaFoldDB" id="A0A061D8Z6"/>
<comment type="similarity">
    <text evidence="1">Belongs to the protein kinase superfamily. BUD32 family.</text>
</comment>
<keyword evidence="3" id="KW-0723">Serine/threonine-protein kinase</keyword>
<dbReference type="SMART" id="SM00220">
    <property type="entry name" value="S_TKc"/>
    <property type="match status" value="1"/>
</dbReference>